<feature type="region of interest" description="Disordered" evidence="1">
    <location>
        <begin position="29"/>
        <end position="53"/>
    </location>
</feature>
<dbReference type="OrthoDB" id="2576496at2759"/>
<evidence type="ECO:0000256" key="1">
    <source>
        <dbReference type="SAM" id="MobiDB-lite"/>
    </source>
</evidence>
<feature type="region of interest" description="Disordered" evidence="1">
    <location>
        <begin position="75"/>
        <end position="104"/>
    </location>
</feature>
<name>A0A1X6N6F0_9APHY</name>
<dbReference type="Proteomes" id="UP000194127">
    <property type="component" value="Unassembled WGS sequence"/>
</dbReference>
<sequence>MDIESEPCENLRTLTKLEMLRELTVRRQKLPDSATQLSRPQYLTLPPIREMPPQARVGYPAFEARFKELENAGLIDGTGEWAEEEDDDDDSAPSNNLPHPRSHV</sequence>
<accession>A0A1X6N6F0</accession>
<dbReference type="GeneID" id="36325511"/>
<protein>
    <submittedName>
        <fullName evidence="2">Uncharacterized protein</fullName>
    </submittedName>
</protein>
<dbReference type="EMBL" id="KZ110594">
    <property type="protein sequence ID" value="OSX64197.1"/>
    <property type="molecule type" value="Genomic_DNA"/>
</dbReference>
<dbReference type="STRING" id="670580.A0A1X6N6F0"/>
<dbReference type="AlphaFoldDB" id="A0A1X6N6F0"/>
<reference evidence="2 3" key="1">
    <citation type="submission" date="2017-04" db="EMBL/GenBank/DDBJ databases">
        <title>Genome Sequence of the Model Brown-Rot Fungus Postia placenta SB12.</title>
        <authorList>
            <consortium name="DOE Joint Genome Institute"/>
            <person name="Gaskell J."/>
            <person name="Kersten P."/>
            <person name="Larrondo L.F."/>
            <person name="Canessa P."/>
            <person name="Martinez D."/>
            <person name="Hibbett D."/>
            <person name="Schmoll M."/>
            <person name="Kubicek C.P."/>
            <person name="Martinez A.T."/>
            <person name="Yadav J."/>
            <person name="Master E."/>
            <person name="Magnuson J.K."/>
            <person name="James T."/>
            <person name="Yaver D."/>
            <person name="Berka R."/>
            <person name="Labutti K."/>
            <person name="Lipzen A."/>
            <person name="Aerts A."/>
            <person name="Barry K."/>
            <person name="Henrissat B."/>
            <person name="Blanchette R."/>
            <person name="Grigoriev I."/>
            <person name="Cullen D."/>
        </authorList>
    </citation>
    <scope>NUCLEOTIDE SEQUENCE [LARGE SCALE GENOMIC DNA]</scope>
    <source>
        <strain evidence="2 3">MAD-698-R-SB12</strain>
    </source>
</reference>
<feature type="compositionally biased region" description="Acidic residues" evidence="1">
    <location>
        <begin position="81"/>
        <end position="91"/>
    </location>
</feature>
<gene>
    <name evidence="2" type="ORF">POSPLADRAFT_1054805</name>
</gene>
<evidence type="ECO:0000313" key="2">
    <source>
        <dbReference type="EMBL" id="OSX64197.1"/>
    </source>
</evidence>
<evidence type="ECO:0000313" key="3">
    <source>
        <dbReference type="Proteomes" id="UP000194127"/>
    </source>
</evidence>
<proteinExistence type="predicted"/>
<keyword evidence="3" id="KW-1185">Reference proteome</keyword>
<organism evidence="2 3">
    <name type="scientific">Postia placenta MAD-698-R-SB12</name>
    <dbReference type="NCBI Taxonomy" id="670580"/>
    <lineage>
        <taxon>Eukaryota</taxon>
        <taxon>Fungi</taxon>
        <taxon>Dikarya</taxon>
        <taxon>Basidiomycota</taxon>
        <taxon>Agaricomycotina</taxon>
        <taxon>Agaricomycetes</taxon>
        <taxon>Polyporales</taxon>
        <taxon>Adustoporiaceae</taxon>
        <taxon>Rhodonia</taxon>
    </lineage>
</organism>
<dbReference type="RefSeq" id="XP_024340991.1">
    <property type="nucleotide sequence ID" value="XM_024480561.1"/>
</dbReference>